<accession>A0AAW1L5Y8</accession>
<dbReference type="EMBL" id="JASPKY010000149">
    <property type="protein sequence ID" value="KAK9730310.1"/>
    <property type="molecule type" value="Genomic_DNA"/>
</dbReference>
<proteinExistence type="predicted"/>
<sequence>MSKNLDDLTPRLQRFQMRLMRYRYDVIYSPGKKLAVPDTLSRSPLENSFPKYDELRSEVDSYVNTIVKYLPVKDNFLKEIMDNQVKDPIIQKIKEYSLIAN</sequence>
<keyword evidence="2" id="KW-1185">Reference proteome</keyword>
<dbReference type="Proteomes" id="UP001458880">
    <property type="component" value="Unassembled WGS sequence"/>
</dbReference>
<comment type="caution">
    <text evidence="1">The sequence shown here is derived from an EMBL/GenBank/DDBJ whole genome shotgun (WGS) entry which is preliminary data.</text>
</comment>
<evidence type="ECO:0000313" key="1">
    <source>
        <dbReference type="EMBL" id="KAK9730310.1"/>
    </source>
</evidence>
<protein>
    <submittedName>
        <fullName evidence="1">Uncharacterized protein</fullName>
    </submittedName>
</protein>
<reference evidence="1 2" key="1">
    <citation type="journal article" date="2024" name="BMC Genomics">
        <title>De novo assembly and annotation of Popillia japonica's genome with initial clues to its potential as an invasive pest.</title>
        <authorList>
            <person name="Cucini C."/>
            <person name="Boschi S."/>
            <person name="Funari R."/>
            <person name="Cardaioli E."/>
            <person name="Iannotti N."/>
            <person name="Marturano G."/>
            <person name="Paoli F."/>
            <person name="Bruttini M."/>
            <person name="Carapelli A."/>
            <person name="Frati F."/>
            <person name="Nardi F."/>
        </authorList>
    </citation>
    <scope>NUCLEOTIDE SEQUENCE [LARGE SCALE GENOMIC DNA]</scope>
    <source>
        <strain evidence="1">DMR45628</strain>
    </source>
</reference>
<dbReference type="AlphaFoldDB" id="A0AAW1L5Y8"/>
<evidence type="ECO:0000313" key="2">
    <source>
        <dbReference type="Proteomes" id="UP001458880"/>
    </source>
</evidence>
<name>A0AAW1L5Y8_POPJA</name>
<gene>
    <name evidence="1" type="ORF">QE152_g15344</name>
</gene>
<organism evidence="1 2">
    <name type="scientific">Popillia japonica</name>
    <name type="common">Japanese beetle</name>
    <dbReference type="NCBI Taxonomy" id="7064"/>
    <lineage>
        <taxon>Eukaryota</taxon>
        <taxon>Metazoa</taxon>
        <taxon>Ecdysozoa</taxon>
        <taxon>Arthropoda</taxon>
        <taxon>Hexapoda</taxon>
        <taxon>Insecta</taxon>
        <taxon>Pterygota</taxon>
        <taxon>Neoptera</taxon>
        <taxon>Endopterygota</taxon>
        <taxon>Coleoptera</taxon>
        <taxon>Polyphaga</taxon>
        <taxon>Scarabaeiformia</taxon>
        <taxon>Scarabaeidae</taxon>
        <taxon>Rutelinae</taxon>
        <taxon>Popillia</taxon>
    </lineage>
</organism>